<comment type="similarity">
    <text evidence="1">Belongs to the complex I 30 kDa subunit family.</text>
</comment>
<dbReference type="InterPro" id="IPR037232">
    <property type="entry name" value="NADH_quin_OxRdtase_su_C/D-like"/>
</dbReference>
<keyword evidence="2" id="KW-0813">Transport</keyword>
<accession>A0A7T0CR94</accession>
<sequence length="189" mass="22773">MSQQVVVENLRNLTKLIPIEKIQVFNTDIFIIVKPSILLDVLTFFKYHISYQFDILTCISGVDYPKNKYRFKIVYELLTIRYNFRIRIKTFTHELLGIDSSEKLYLTAGWYECEIWDMFGVFFKNHSNLKRILTDYGFEGYPLRKDFPLSGFVEMRYHETEKRIVNESIELCQEYRTFAFLSPWETEKH</sequence>
<evidence type="ECO:0000313" key="4">
    <source>
        <dbReference type="EMBL" id="QPJ79911.1"/>
    </source>
</evidence>
<gene>
    <name evidence="4" type="primary">nad9</name>
</gene>
<dbReference type="GO" id="GO:0008137">
    <property type="term" value="F:NADH dehydrogenase (ubiquinone) activity"/>
    <property type="evidence" value="ECO:0007669"/>
    <property type="project" value="InterPro"/>
</dbReference>
<dbReference type="GO" id="GO:0016651">
    <property type="term" value="F:oxidoreductase activity, acting on NAD(P)H"/>
    <property type="evidence" value="ECO:0007669"/>
    <property type="project" value="InterPro"/>
</dbReference>
<organism evidence="4">
    <name type="scientific">Eucampia zodiacus</name>
    <dbReference type="NCBI Taxonomy" id="444606"/>
    <lineage>
        <taxon>Eukaryota</taxon>
        <taxon>Sar</taxon>
        <taxon>Stramenopiles</taxon>
        <taxon>Ochrophyta</taxon>
        <taxon>Bacillariophyta</taxon>
        <taxon>Mediophyceae</taxon>
        <taxon>Biddulphiophycidae</taxon>
        <taxon>Hemiaulales</taxon>
        <taxon>Hemiaulaceae</taxon>
        <taxon>Eucampia</taxon>
    </lineage>
</organism>
<dbReference type="HAMAP" id="MF_01357">
    <property type="entry name" value="NDH1_NuoC"/>
    <property type="match status" value="1"/>
</dbReference>
<proteinExistence type="inferred from homology"/>
<keyword evidence="4" id="KW-0496">Mitochondrion</keyword>
<dbReference type="GeneID" id="63657703"/>
<dbReference type="EMBL" id="MW026607">
    <property type="protein sequence ID" value="QPJ79911.1"/>
    <property type="molecule type" value="Genomic_DNA"/>
</dbReference>
<dbReference type="Pfam" id="PF00329">
    <property type="entry name" value="Complex1_30kDa"/>
    <property type="match status" value="1"/>
</dbReference>
<dbReference type="PANTHER" id="PTHR10884">
    <property type="entry name" value="NADH DEHYDROGENASE UBIQUINONE IRON-SULFUR PROTEIN 3"/>
    <property type="match status" value="1"/>
</dbReference>
<dbReference type="InterPro" id="IPR010218">
    <property type="entry name" value="NADH_DH_suC"/>
</dbReference>
<evidence type="ECO:0000259" key="3">
    <source>
        <dbReference type="Pfam" id="PF00329"/>
    </source>
</evidence>
<dbReference type="AlphaFoldDB" id="A0A7T0CR94"/>
<reference evidence="4" key="1">
    <citation type="submission" date="2020-09" db="EMBL/GenBank/DDBJ databases">
        <title>The complete mitochondrial genome of Eucampia zodiacus (Baciuariophyta).</title>
        <authorList>
            <person name="Zhang M."/>
            <person name="Chen N."/>
        </authorList>
    </citation>
    <scope>NUCLEOTIDE SEQUENCE</scope>
    <source>
        <strain evidence="4">CNS00060</strain>
    </source>
</reference>
<name>A0A7T0CR94_9STRA</name>
<dbReference type="Gene3D" id="3.30.460.80">
    <property type="entry name" value="NADH:ubiquinone oxidoreductase, 30kDa subunit"/>
    <property type="match status" value="1"/>
</dbReference>
<dbReference type="PANTHER" id="PTHR10884:SF14">
    <property type="entry name" value="NADH DEHYDROGENASE [UBIQUINONE] IRON-SULFUR PROTEIN 3, MITOCHONDRIAL"/>
    <property type="match status" value="1"/>
</dbReference>
<evidence type="ECO:0000256" key="1">
    <source>
        <dbReference type="ARBA" id="ARBA00007569"/>
    </source>
</evidence>
<protein>
    <submittedName>
        <fullName evidence="4">NADH dehydrogenase subunit 9</fullName>
    </submittedName>
</protein>
<dbReference type="RefSeq" id="YP_010047270.1">
    <property type="nucleotide sequence ID" value="NC_054334.1"/>
</dbReference>
<dbReference type="InterPro" id="IPR001268">
    <property type="entry name" value="NADH_UbQ_OxRdtase_30kDa_su"/>
</dbReference>
<dbReference type="NCBIfam" id="TIGR01961">
    <property type="entry name" value="NuoC_fam"/>
    <property type="match status" value="1"/>
</dbReference>
<geneLocation type="mitochondrion" evidence="4"/>
<feature type="domain" description="NADH:ubiquinone oxidoreductase 30kDa subunit" evidence="3">
    <location>
        <begin position="32"/>
        <end position="152"/>
    </location>
</feature>
<evidence type="ECO:0000256" key="2">
    <source>
        <dbReference type="ARBA" id="ARBA00022448"/>
    </source>
</evidence>
<dbReference type="SUPFAM" id="SSF143243">
    <property type="entry name" value="Nqo5-like"/>
    <property type="match status" value="1"/>
</dbReference>